<dbReference type="Gene3D" id="1.10.10.10">
    <property type="entry name" value="Winged helix-like DNA-binding domain superfamily/Winged helix DNA-binding domain"/>
    <property type="match status" value="1"/>
</dbReference>
<dbReference type="GO" id="GO:0006355">
    <property type="term" value="P:regulation of DNA-templated transcription"/>
    <property type="evidence" value="ECO:0007669"/>
    <property type="project" value="InterPro"/>
</dbReference>
<accession>A0A505DM02</accession>
<dbReference type="InterPro" id="IPR016032">
    <property type="entry name" value="Sig_transdc_resp-reg_C-effctor"/>
</dbReference>
<keyword evidence="1" id="KW-0805">Transcription regulation</keyword>
<proteinExistence type="predicted"/>
<reference evidence="5 6" key="1">
    <citation type="submission" date="2019-06" db="EMBL/GenBank/DDBJ databases">
        <title>Streptomyces sporangiiformans sp. nov., a novel actinomycete isolated from soil in Mount Song.</title>
        <authorList>
            <person name="Han L."/>
        </authorList>
    </citation>
    <scope>NUCLEOTIDE SEQUENCE [LARGE SCALE GENOMIC DNA]</scope>
    <source>
        <strain evidence="5 6">NEAU-SSA 1</strain>
    </source>
</reference>
<dbReference type="SMART" id="SM00421">
    <property type="entry name" value="HTH_LUXR"/>
    <property type="match status" value="1"/>
</dbReference>
<dbReference type="Pfam" id="PF00196">
    <property type="entry name" value="GerE"/>
    <property type="match status" value="1"/>
</dbReference>
<dbReference type="PANTHER" id="PTHR44688">
    <property type="entry name" value="DNA-BINDING TRANSCRIPTIONAL ACTIVATOR DEVR_DOSR"/>
    <property type="match status" value="1"/>
</dbReference>
<dbReference type="PANTHER" id="PTHR44688:SF16">
    <property type="entry name" value="DNA-BINDING TRANSCRIPTIONAL ACTIVATOR DEVR_DOSR"/>
    <property type="match status" value="1"/>
</dbReference>
<dbReference type="CDD" id="cd06170">
    <property type="entry name" value="LuxR_C_like"/>
    <property type="match status" value="1"/>
</dbReference>
<dbReference type="InterPro" id="IPR000792">
    <property type="entry name" value="Tscrpt_reg_LuxR_C"/>
</dbReference>
<organism evidence="5 6">
    <name type="scientific">Streptomyces sporangiiformans</name>
    <dbReference type="NCBI Taxonomy" id="2315329"/>
    <lineage>
        <taxon>Bacteria</taxon>
        <taxon>Bacillati</taxon>
        <taxon>Actinomycetota</taxon>
        <taxon>Actinomycetes</taxon>
        <taxon>Kitasatosporales</taxon>
        <taxon>Streptomycetaceae</taxon>
        <taxon>Streptomyces</taxon>
    </lineage>
</organism>
<dbReference type="GO" id="GO:0003677">
    <property type="term" value="F:DNA binding"/>
    <property type="evidence" value="ECO:0007669"/>
    <property type="project" value="UniProtKB-KW"/>
</dbReference>
<dbReference type="Proteomes" id="UP000317378">
    <property type="component" value="Unassembled WGS sequence"/>
</dbReference>
<protein>
    <submittedName>
        <fullName evidence="5">Response regulator transcription factor</fullName>
    </submittedName>
</protein>
<dbReference type="PRINTS" id="PR00038">
    <property type="entry name" value="HTHLUXR"/>
</dbReference>
<dbReference type="InterPro" id="IPR036388">
    <property type="entry name" value="WH-like_DNA-bd_sf"/>
</dbReference>
<sequence>MSGGPMIGATAAHTPAPLTDACPDCESTTTVLIEPHTVTRTGLRHMLEEAGLGADVVAVATPDDVPAERLGTCVTLMLSVRSLSGVPSSLSPLLARPCTRLVLLAGALDRDRLHLAAELPVDAVVREQDLSVESLAEMLGALRRGMVSVTRNTMRELLALATDSAGTWAATRPPLSARELDTLRLMSAGLSNRQIAKRMCITVHGVKRHVANILVKLGCQNRTMAVTLGLRLGLVDWDTATRN</sequence>
<comment type="caution">
    <text evidence="5">The sequence shown here is derived from an EMBL/GenBank/DDBJ whole genome shotgun (WGS) entry which is preliminary data.</text>
</comment>
<keyword evidence="3" id="KW-0804">Transcription</keyword>
<feature type="domain" description="HTH luxR-type" evidence="4">
    <location>
        <begin position="168"/>
        <end position="233"/>
    </location>
</feature>
<dbReference type="OrthoDB" id="3630021at2"/>
<evidence type="ECO:0000313" key="5">
    <source>
        <dbReference type="EMBL" id="TPQ20081.1"/>
    </source>
</evidence>
<evidence type="ECO:0000256" key="2">
    <source>
        <dbReference type="ARBA" id="ARBA00023125"/>
    </source>
</evidence>
<evidence type="ECO:0000256" key="3">
    <source>
        <dbReference type="ARBA" id="ARBA00023163"/>
    </source>
</evidence>
<dbReference type="PROSITE" id="PS50043">
    <property type="entry name" value="HTH_LUXR_2"/>
    <property type="match status" value="1"/>
</dbReference>
<keyword evidence="6" id="KW-1185">Reference proteome</keyword>
<evidence type="ECO:0000259" key="4">
    <source>
        <dbReference type="PROSITE" id="PS50043"/>
    </source>
</evidence>
<keyword evidence="2" id="KW-0238">DNA-binding</keyword>
<name>A0A505DM02_9ACTN</name>
<evidence type="ECO:0000313" key="6">
    <source>
        <dbReference type="Proteomes" id="UP000317378"/>
    </source>
</evidence>
<dbReference type="EMBL" id="VCHX02000147">
    <property type="protein sequence ID" value="TPQ20081.1"/>
    <property type="molecule type" value="Genomic_DNA"/>
</dbReference>
<dbReference type="AlphaFoldDB" id="A0A505DM02"/>
<dbReference type="SUPFAM" id="SSF46894">
    <property type="entry name" value="C-terminal effector domain of the bipartite response regulators"/>
    <property type="match status" value="1"/>
</dbReference>
<evidence type="ECO:0000256" key="1">
    <source>
        <dbReference type="ARBA" id="ARBA00023015"/>
    </source>
</evidence>
<gene>
    <name evidence="5" type="ORF">FGD71_022660</name>
</gene>